<protein>
    <recommendedName>
        <fullName evidence="1">Glycosyltransferase 2-like domain-containing protein</fullName>
    </recommendedName>
</protein>
<evidence type="ECO:0000313" key="3">
    <source>
        <dbReference type="Proteomes" id="UP000004892"/>
    </source>
</evidence>
<reference evidence="2 3" key="1">
    <citation type="submission" date="2012-01" db="EMBL/GenBank/DDBJ databases">
        <title>The Genome Sequence of Odoribacter laneus YIT 12061.</title>
        <authorList>
            <consortium name="The Broad Institute Genome Sequencing Platform"/>
            <person name="Earl A."/>
            <person name="Ward D."/>
            <person name="Feldgarden M."/>
            <person name="Gevers D."/>
            <person name="Morotomi M."/>
            <person name="Young S.K."/>
            <person name="Zeng Q."/>
            <person name="Gargeya S."/>
            <person name="Fitzgerald M."/>
            <person name="Haas B."/>
            <person name="Abouelleil A."/>
            <person name="Alvarado L."/>
            <person name="Arachchi H.M."/>
            <person name="Berlin A."/>
            <person name="Chapman S.B."/>
            <person name="Gearin G."/>
            <person name="Goldberg J."/>
            <person name="Griggs A."/>
            <person name="Gujja S."/>
            <person name="Hansen M."/>
            <person name="Heiman D."/>
            <person name="Howarth C."/>
            <person name="Larimer J."/>
            <person name="Lui A."/>
            <person name="MacDonald P.J.P."/>
            <person name="McCowen C."/>
            <person name="Montmayeur A."/>
            <person name="Murphy C."/>
            <person name="Neiman D."/>
            <person name="Pearson M."/>
            <person name="Priest M."/>
            <person name="Roberts A."/>
            <person name="Saif S."/>
            <person name="Shea T."/>
            <person name="Sisk P."/>
            <person name="Stolte C."/>
            <person name="Sykes S."/>
            <person name="Wortman J."/>
            <person name="Nusbaum C."/>
            <person name="Birren B."/>
        </authorList>
    </citation>
    <scope>NUCLEOTIDE SEQUENCE [LARGE SCALE GENOMIC DNA]</scope>
    <source>
        <strain evidence="2 3">YIT 12061</strain>
    </source>
</reference>
<gene>
    <name evidence="2" type="ORF">HMPREF9449_01425</name>
</gene>
<dbReference type="InterPro" id="IPR029044">
    <property type="entry name" value="Nucleotide-diphossugar_trans"/>
</dbReference>
<keyword evidence="3" id="KW-1185">Reference proteome</keyword>
<dbReference type="PANTHER" id="PTHR43685:SF11">
    <property type="entry name" value="GLYCOSYLTRANSFERASE TAGX-RELATED"/>
    <property type="match status" value="1"/>
</dbReference>
<dbReference type="AlphaFoldDB" id="H1DGN9"/>
<dbReference type="HOGENOM" id="CLU_063007_0_0_10"/>
<organism evidence="2 3">
    <name type="scientific">Odoribacter laneus YIT 12061</name>
    <dbReference type="NCBI Taxonomy" id="742817"/>
    <lineage>
        <taxon>Bacteria</taxon>
        <taxon>Pseudomonadati</taxon>
        <taxon>Bacteroidota</taxon>
        <taxon>Bacteroidia</taxon>
        <taxon>Bacteroidales</taxon>
        <taxon>Odoribacteraceae</taxon>
        <taxon>Odoribacter</taxon>
    </lineage>
</organism>
<dbReference type="EMBL" id="ADMC01000022">
    <property type="protein sequence ID" value="EHP47572.1"/>
    <property type="molecule type" value="Genomic_DNA"/>
</dbReference>
<feature type="domain" description="Glycosyltransferase 2-like" evidence="1">
    <location>
        <begin position="35"/>
        <end position="167"/>
    </location>
</feature>
<dbReference type="InterPro" id="IPR050834">
    <property type="entry name" value="Glycosyltransf_2"/>
</dbReference>
<accession>H1DGN9</accession>
<evidence type="ECO:0000259" key="1">
    <source>
        <dbReference type="Pfam" id="PF00535"/>
    </source>
</evidence>
<dbReference type="Pfam" id="PF00535">
    <property type="entry name" value="Glycos_transf_2"/>
    <property type="match status" value="1"/>
</dbReference>
<dbReference type="CDD" id="cd00761">
    <property type="entry name" value="Glyco_tranf_GTA_type"/>
    <property type="match status" value="1"/>
</dbReference>
<proteinExistence type="predicted"/>
<dbReference type="PATRIC" id="fig|742817.3.peg.1513"/>
<dbReference type="SUPFAM" id="SSF53448">
    <property type="entry name" value="Nucleotide-diphospho-sugar transferases"/>
    <property type="match status" value="1"/>
</dbReference>
<dbReference type="GeneID" id="98068998"/>
<dbReference type="STRING" id="742817.HMPREF9449_01425"/>
<sequence>MRNIFEIKDNFQTYREVPSLLVSGDFSCCPKPEVSIVMPVYNHPDFLRVALKSALEQDYQGAYEIIVIDNDDTVSGETPNFKVVKEFNAPRVYYYRNQKNIGMFGNWNRCIELARAPFLVFCHDDDMLLPNALSRLMSLQKKSGNKAIFSAFNKINGKGEYIKKKKVGKKIMGILRKKDHYNYSVFAHFMDEVGNGVGSLFAKECLLEIGGFNPEFYPVADYALFSHYTYRFGSIYNTIPTFNYRIAENETFNCYREMLDVDKYIWTCMKKAIALPDPLLDRIIRAKYNTRKIRFEIEFGQKDKSLKKNLKTTDKLLLKMIHWTFFIKRYGF</sequence>
<dbReference type="InterPro" id="IPR001173">
    <property type="entry name" value="Glyco_trans_2-like"/>
</dbReference>
<dbReference type="RefSeq" id="WP_009136573.1">
    <property type="nucleotide sequence ID" value="NZ_JH594596.1"/>
</dbReference>
<name>H1DGN9_9BACT</name>
<dbReference type="Proteomes" id="UP000004892">
    <property type="component" value="Unassembled WGS sequence"/>
</dbReference>
<dbReference type="Gene3D" id="3.90.550.10">
    <property type="entry name" value="Spore Coat Polysaccharide Biosynthesis Protein SpsA, Chain A"/>
    <property type="match status" value="1"/>
</dbReference>
<dbReference type="eggNOG" id="COG1216">
    <property type="taxonomic scope" value="Bacteria"/>
</dbReference>
<comment type="caution">
    <text evidence="2">The sequence shown here is derived from an EMBL/GenBank/DDBJ whole genome shotgun (WGS) entry which is preliminary data.</text>
</comment>
<dbReference type="PANTHER" id="PTHR43685">
    <property type="entry name" value="GLYCOSYLTRANSFERASE"/>
    <property type="match status" value="1"/>
</dbReference>
<evidence type="ECO:0000313" key="2">
    <source>
        <dbReference type="EMBL" id="EHP47572.1"/>
    </source>
</evidence>